<dbReference type="Gene3D" id="2.60.120.200">
    <property type="match status" value="1"/>
</dbReference>
<comment type="caution">
    <text evidence="3">The sequence shown here is derived from an EMBL/GenBank/DDBJ whole genome shotgun (WGS) entry which is preliminary data.</text>
</comment>
<feature type="region of interest" description="Disordered" evidence="1">
    <location>
        <begin position="1"/>
        <end position="20"/>
    </location>
</feature>
<protein>
    <submittedName>
        <fullName evidence="3">Polysaccharide lyase</fullName>
    </submittedName>
</protein>
<evidence type="ECO:0000313" key="3">
    <source>
        <dbReference type="EMBL" id="MFC4542240.1"/>
    </source>
</evidence>
<evidence type="ECO:0000259" key="2">
    <source>
        <dbReference type="Pfam" id="PF21294"/>
    </source>
</evidence>
<gene>
    <name evidence="3" type="ORF">ACFO5R_09900</name>
</gene>
<evidence type="ECO:0000256" key="1">
    <source>
        <dbReference type="SAM" id="MobiDB-lite"/>
    </source>
</evidence>
<dbReference type="PANTHER" id="PTHR40124">
    <property type="match status" value="1"/>
</dbReference>
<keyword evidence="4" id="KW-1185">Reference proteome</keyword>
<dbReference type="Proteomes" id="UP001595898">
    <property type="component" value="Unassembled WGS sequence"/>
</dbReference>
<dbReference type="AlphaFoldDB" id="A0ABD5PPK9"/>
<dbReference type="PANTHER" id="PTHR40124:SF1">
    <property type="entry name" value="DISAGGREGATASE RELATED REPEAT PROTEIN"/>
    <property type="match status" value="1"/>
</dbReference>
<feature type="region of interest" description="Disordered" evidence="1">
    <location>
        <begin position="88"/>
        <end position="119"/>
    </location>
</feature>
<evidence type="ECO:0000313" key="4">
    <source>
        <dbReference type="Proteomes" id="UP001595898"/>
    </source>
</evidence>
<name>A0ABD5PPK9_9EURY</name>
<dbReference type="RefSeq" id="WP_250141640.1">
    <property type="nucleotide sequence ID" value="NZ_JALIQP010000004.1"/>
</dbReference>
<dbReference type="EMBL" id="JBHSFA010000005">
    <property type="protein sequence ID" value="MFC4542240.1"/>
    <property type="molecule type" value="Genomic_DNA"/>
</dbReference>
<keyword evidence="3" id="KW-0456">Lyase</keyword>
<dbReference type="GO" id="GO:0016829">
    <property type="term" value="F:lyase activity"/>
    <property type="evidence" value="ECO:0007669"/>
    <property type="project" value="UniProtKB-KW"/>
</dbReference>
<dbReference type="Pfam" id="PF21294">
    <property type="entry name" value="Polysacc_lyase_14"/>
    <property type="match status" value="1"/>
</dbReference>
<accession>A0ABD5PPK9</accession>
<proteinExistence type="predicted"/>
<reference evidence="3 4" key="1">
    <citation type="journal article" date="2019" name="Int. J. Syst. Evol. Microbiol.">
        <title>The Global Catalogue of Microorganisms (GCM) 10K type strain sequencing project: providing services to taxonomists for standard genome sequencing and annotation.</title>
        <authorList>
            <consortium name="The Broad Institute Genomics Platform"/>
            <consortium name="The Broad Institute Genome Sequencing Center for Infectious Disease"/>
            <person name="Wu L."/>
            <person name="Ma J."/>
        </authorList>
    </citation>
    <scope>NUCLEOTIDE SEQUENCE [LARGE SCALE GENOMIC DNA]</scope>
    <source>
        <strain evidence="3 4">WLHS5</strain>
    </source>
</reference>
<sequence>MTDNHNYNRPEEGSQDWHIPLNENFDQIDTDVEIRDEESNIENYEPKAGAKFLALDTGVRYIGDGSSWNELGVSDPVADRLERIESRLDDLESGTSDEATGSEETDVNPKTRIPFDSQSSLDEFSNSYSMGNVSIVSNPAYENSACEIRIQEGGHEGASMHYLFDDQWGYEPEELHARYWLRFSDNWNSNWNGKLPGFGATDGETVARASGRPNGYDGWSARGSFYSTSGTSDPVDIGYYVYHPEQSSQYGDHVTAGANLERGTWYQIDQRVELNTPGENDGVLQLWIDEELYIDENSFRFRDTSDLKIESYWGHVYHGGSEPSPNDMAVYWDELSLDEAKLL</sequence>
<feature type="domain" description="Polysaccharide lyase 14" evidence="2">
    <location>
        <begin position="170"/>
        <end position="332"/>
    </location>
</feature>
<organism evidence="3 4">
    <name type="scientific">Halosolutus amylolyticus</name>
    <dbReference type="NCBI Taxonomy" id="2932267"/>
    <lineage>
        <taxon>Archaea</taxon>
        <taxon>Methanobacteriati</taxon>
        <taxon>Methanobacteriota</taxon>
        <taxon>Stenosarchaea group</taxon>
        <taxon>Halobacteria</taxon>
        <taxon>Halobacteriales</taxon>
        <taxon>Natrialbaceae</taxon>
        <taxon>Halosolutus</taxon>
    </lineage>
</organism>
<feature type="compositionally biased region" description="Basic and acidic residues" evidence="1">
    <location>
        <begin position="1"/>
        <end position="12"/>
    </location>
</feature>
<dbReference type="InterPro" id="IPR048958">
    <property type="entry name" value="Polysacc_lyase_14"/>
</dbReference>